<name>X1UME5_9ZZZZ</name>
<dbReference type="EMBL" id="BARW01040539">
    <property type="protein sequence ID" value="GAJ18699.1"/>
    <property type="molecule type" value="Genomic_DNA"/>
</dbReference>
<gene>
    <name evidence="1" type="ORF">S12H4_61199</name>
</gene>
<feature type="non-terminal residue" evidence="1">
    <location>
        <position position="1"/>
    </location>
</feature>
<proteinExistence type="predicted"/>
<protein>
    <submittedName>
        <fullName evidence="1">Uncharacterized protein</fullName>
    </submittedName>
</protein>
<sequence length="46" mass="5266">RACKKKRVGGFVMPKVAKIVSSTMLKIINDTERIQFQKAPMINIYL</sequence>
<accession>X1UME5</accession>
<reference evidence="1" key="1">
    <citation type="journal article" date="2014" name="Front. Microbiol.">
        <title>High frequency of phylogenetically diverse reductive dehalogenase-homologous genes in deep subseafloor sedimentary metagenomes.</title>
        <authorList>
            <person name="Kawai M."/>
            <person name="Futagami T."/>
            <person name="Toyoda A."/>
            <person name="Takaki Y."/>
            <person name="Nishi S."/>
            <person name="Hori S."/>
            <person name="Arai W."/>
            <person name="Tsubouchi T."/>
            <person name="Morono Y."/>
            <person name="Uchiyama I."/>
            <person name="Ito T."/>
            <person name="Fujiyama A."/>
            <person name="Inagaki F."/>
            <person name="Takami H."/>
        </authorList>
    </citation>
    <scope>NUCLEOTIDE SEQUENCE</scope>
    <source>
        <strain evidence="1">Expedition CK06-06</strain>
    </source>
</reference>
<dbReference type="AlphaFoldDB" id="X1UME5"/>
<comment type="caution">
    <text evidence="1">The sequence shown here is derived from an EMBL/GenBank/DDBJ whole genome shotgun (WGS) entry which is preliminary data.</text>
</comment>
<organism evidence="1">
    <name type="scientific">marine sediment metagenome</name>
    <dbReference type="NCBI Taxonomy" id="412755"/>
    <lineage>
        <taxon>unclassified sequences</taxon>
        <taxon>metagenomes</taxon>
        <taxon>ecological metagenomes</taxon>
    </lineage>
</organism>
<evidence type="ECO:0000313" key="1">
    <source>
        <dbReference type="EMBL" id="GAJ18699.1"/>
    </source>
</evidence>